<dbReference type="PANTHER" id="PTHR43294">
    <property type="entry name" value="SODIUM/POTASSIUM-TRANSPORTING ATPASE SUBUNIT ALPHA"/>
    <property type="match status" value="1"/>
</dbReference>
<keyword evidence="3" id="KW-0547">Nucleotide-binding</keyword>
<evidence type="ECO:0000256" key="6">
    <source>
        <dbReference type="ARBA" id="ARBA00022989"/>
    </source>
</evidence>
<dbReference type="Gene3D" id="3.40.50.1000">
    <property type="entry name" value="HAD superfamily/HAD-like"/>
    <property type="match status" value="1"/>
</dbReference>
<feature type="domain" description="Cation-transporting P-type ATPase C-terminal" evidence="9">
    <location>
        <begin position="388"/>
        <end position="596"/>
    </location>
</feature>
<keyword evidence="5" id="KW-1278">Translocase</keyword>
<dbReference type="GO" id="GO:0016887">
    <property type="term" value="F:ATP hydrolysis activity"/>
    <property type="evidence" value="ECO:0007669"/>
    <property type="project" value="InterPro"/>
</dbReference>
<organism evidence="10">
    <name type="scientific">Oppiella nova</name>
    <dbReference type="NCBI Taxonomy" id="334625"/>
    <lineage>
        <taxon>Eukaryota</taxon>
        <taxon>Metazoa</taxon>
        <taxon>Ecdysozoa</taxon>
        <taxon>Arthropoda</taxon>
        <taxon>Chelicerata</taxon>
        <taxon>Arachnida</taxon>
        <taxon>Acari</taxon>
        <taxon>Acariformes</taxon>
        <taxon>Sarcoptiformes</taxon>
        <taxon>Oribatida</taxon>
        <taxon>Brachypylina</taxon>
        <taxon>Oppioidea</taxon>
        <taxon>Oppiidae</taxon>
        <taxon>Oppiella</taxon>
    </lineage>
</organism>
<evidence type="ECO:0000256" key="3">
    <source>
        <dbReference type="ARBA" id="ARBA00022741"/>
    </source>
</evidence>
<dbReference type="Proteomes" id="UP000728032">
    <property type="component" value="Unassembled WGS sequence"/>
</dbReference>
<reference evidence="10" key="1">
    <citation type="submission" date="2020-11" db="EMBL/GenBank/DDBJ databases">
        <authorList>
            <person name="Tran Van P."/>
        </authorList>
    </citation>
    <scope>NUCLEOTIDE SEQUENCE</scope>
</reference>
<dbReference type="AlphaFoldDB" id="A0A7R9MAR6"/>
<dbReference type="GO" id="GO:1902600">
    <property type="term" value="P:proton transmembrane transport"/>
    <property type="evidence" value="ECO:0007669"/>
    <property type="project" value="TreeGrafter"/>
</dbReference>
<feature type="transmembrane region" description="Helical" evidence="8">
    <location>
        <begin position="508"/>
        <end position="525"/>
    </location>
</feature>
<keyword evidence="7 8" id="KW-0472">Membrane</keyword>
<feature type="transmembrane region" description="Helical" evidence="8">
    <location>
        <begin position="570"/>
        <end position="589"/>
    </location>
</feature>
<keyword evidence="4" id="KW-0067">ATP-binding</keyword>
<dbReference type="Gene3D" id="3.40.1110.10">
    <property type="entry name" value="Calcium-transporting ATPase, cytoplasmic domain N"/>
    <property type="match status" value="1"/>
</dbReference>
<dbReference type="InterPro" id="IPR001757">
    <property type="entry name" value="P_typ_ATPase"/>
</dbReference>
<dbReference type="FunFam" id="3.40.50.1000:FF:000083">
    <property type="entry name" value="Sodium/potassium-transporting ATPase subunit alpha"/>
    <property type="match status" value="1"/>
</dbReference>
<accession>A0A7R9MAR6</accession>
<evidence type="ECO:0000313" key="11">
    <source>
        <dbReference type="Proteomes" id="UP000728032"/>
    </source>
</evidence>
<dbReference type="GO" id="GO:0036376">
    <property type="term" value="P:sodium ion export across plasma membrane"/>
    <property type="evidence" value="ECO:0007669"/>
    <property type="project" value="TreeGrafter"/>
</dbReference>
<keyword evidence="2 8" id="KW-0812">Transmembrane</keyword>
<dbReference type="InterPro" id="IPR050510">
    <property type="entry name" value="Cation_transp_ATPase_P-type"/>
</dbReference>
<evidence type="ECO:0000256" key="7">
    <source>
        <dbReference type="ARBA" id="ARBA00023136"/>
    </source>
</evidence>
<evidence type="ECO:0000259" key="9">
    <source>
        <dbReference type="Pfam" id="PF00689"/>
    </source>
</evidence>
<dbReference type="GO" id="GO:0005886">
    <property type="term" value="C:plasma membrane"/>
    <property type="evidence" value="ECO:0007669"/>
    <property type="project" value="TreeGrafter"/>
</dbReference>
<evidence type="ECO:0000256" key="2">
    <source>
        <dbReference type="ARBA" id="ARBA00022692"/>
    </source>
</evidence>
<evidence type="ECO:0000256" key="4">
    <source>
        <dbReference type="ARBA" id="ARBA00022840"/>
    </source>
</evidence>
<dbReference type="InterPro" id="IPR023299">
    <property type="entry name" value="ATPase_P-typ_cyto_dom_N"/>
</dbReference>
<dbReference type="PRINTS" id="PR00119">
    <property type="entry name" value="CATATPASE"/>
</dbReference>
<dbReference type="Pfam" id="PF13246">
    <property type="entry name" value="Cation_ATPase"/>
    <property type="match status" value="1"/>
</dbReference>
<dbReference type="GO" id="GO:0005391">
    <property type="term" value="F:P-type sodium:potassium-exchanging transporter activity"/>
    <property type="evidence" value="ECO:0007669"/>
    <property type="project" value="TreeGrafter"/>
</dbReference>
<keyword evidence="6 8" id="KW-1133">Transmembrane helix</keyword>
<dbReference type="GO" id="GO:0005524">
    <property type="term" value="F:ATP binding"/>
    <property type="evidence" value="ECO:0007669"/>
    <property type="project" value="UniProtKB-KW"/>
</dbReference>
<dbReference type="InterPro" id="IPR036412">
    <property type="entry name" value="HAD-like_sf"/>
</dbReference>
<sequence length="611" mass="69283">MAPVVECWEAFSRCCRLCSRAEFVETDTNPDIMKKQCSGDASETAILRFTESINGSVAEYRRQYPKVAERPFSSSYKYQFSIHKNSAPGADGSNFFLVMKGAPERILQMCGTYMEANGQTQPIDERFVYGFEETYRSLGSKGLRVLALCDYEFTQFPANHRFNLDEEMGFELKNLRFLGLVAMIDPPRPTVPDAVRKCRSAGIKVIMVTGDHPITAQAIARSVNIFSHSHRRSTRISILATDGQIRNNTASIVVPGEDLLEMSDDELRDVLNDYQEIVFARTSPQQKLRIVENCQYLGQIVAVTGDGVNDSPALKKANIGIAMGITGSEVSKQAADMILLDDNFATIVIGVEEGRRIFDNMKKTVSYIMAGSVTTLYPFIVYVIFGFPLAIGTVTVLLICLGTDMMPAIALGYEKAESDIMHLAPRNPKIDKLVTGQLLLRAYLLIGLIETSAGFFGYFLTFLNYGYGPTYLWQSRAHWEDTARNSTNIYGEVHNYEQRMEFQYEAQSAYFIVIVVVQWIDVIICKTRRLSIFQHGFDNHFLTFSLFFETAMSVFFCYTPKVNQVLSLRPVHGMVWLSAVPFFFYIFIFDELRKLFIRRFPFSFFSKELIV</sequence>
<feature type="transmembrane region" description="Helical" evidence="8">
    <location>
        <begin position="537"/>
        <end position="558"/>
    </location>
</feature>
<dbReference type="PRINTS" id="PR00121">
    <property type="entry name" value="NAKATPASE"/>
</dbReference>
<dbReference type="SUPFAM" id="SSF81665">
    <property type="entry name" value="Calcium ATPase, transmembrane domain M"/>
    <property type="match status" value="1"/>
</dbReference>
<evidence type="ECO:0000256" key="8">
    <source>
        <dbReference type="SAM" id="Phobius"/>
    </source>
</evidence>
<name>A0A7R9MAR6_9ACAR</name>
<dbReference type="InterPro" id="IPR023214">
    <property type="entry name" value="HAD_sf"/>
</dbReference>
<dbReference type="SUPFAM" id="SSF81660">
    <property type="entry name" value="Metal cation-transporting ATPase, ATP-binding domain N"/>
    <property type="match status" value="1"/>
</dbReference>
<dbReference type="GO" id="GO:0030007">
    <property type="term" value="P:intracellular potassium ion homeostasis"/>
    <property type="evidence" value="ECO:0007669"/>
    <property type="project" value="TreeGrafter"/>
</dbReference>
<dbReference type="OrthoDB" id="6499882at2759"/>
<dbReference type="NCBIfam" id="TIGR01494">
    <property type="entry name" value="ATPase_P-type"/>
    <property type="match status" value="1"/>
</dbReference>
<dbReference type="FunFam" id="1.20.1110.10:FF:000095">
    <property type="entry name" value="Sodium/potassium-transporting ATPase subunit alpha-1"/>
    <property type="match status" value="1"/>
</dbReference>
<dbReference type="Pfam" id="PF00689">
    <property type="entry name" value="Cation_ATPase_C"/>
    <property type="match status" value="1"/>
</dbReference>
<evidence type="ECO:0000256" key="5">
    <source>
        <dbReference type="ARBA" id="ARBA00022967"/>
    </source>
</evidence>
<proteinExistence type="predicted"/>
<gene>
    <name evidence="10" type="ORF">ONB1V03_LOCUS13295</name>
</gene>
<evidence type="ECO:0000313" key="10">
    <source>
        <dbReference type="EMBL" id="CAD7656659.1"/>
    </source>
</evidence>
<dbReference type="PANTHER" id="PTHR43294:SF18">
    <property type="entry name" value="SODIUM_POTASSIUM-TRANSPORTING ATPASE SUBUNIT ALPHA"/>
    <property type="match status" value="1"/>
</dbReference>
<dbReference type="Gene3D" id="1.20.1110.10">
    <property type="entry name" value="Calcium-transporting ATPase, transmembrane domain"/>
    <property type="match status" value="1"/>
</dbReference>
<dbReference type="EMBL" id="OC926341">
    <property type="protein sequence ID" value="CAD7656659.1"/>
    <property type="molecule type" value="Genomic_DNA"/>
</dbReference>
<dbReference type="GO" id="GO:1990573">
    <property type="term" value="P:potassium ion import across plasma membrane"/>
    <property type="evidence" value="ECO:0007669"/>
    <property type="project" value="TreeGrafter"/>
</dbReference>
<keyword evidence="11" id="KW-1185">Reference proteome</keyword>
<dbReference type="GO" id="GO:0006883">
    <property type="term" value="P:intracellular sodium ion homeostasis"/>
    <property type="evidence" value="ECO:0007669"/>
    <property type="project" value="TreeGrafter"/>
</dbReference>
<protein>
    <recommendedName>
        <fullName evidence="9">Cation-transporting P-type ATPase C-terminal domain-containing protein</fullName>
    </recommendedName>
</protein>
<evidence type="ECO:0000256" key="1">
    <source>
        <dbReference type="ARBA" id="ARBA00004141"/>
    </source>
</evidence>
<dbReference type="EMBL" id="CAJPVJ010011516">
    <property type="protein sequence ID" value="CAG2173846.1"/>
    <property type="molecule type" value="Genomic_DNA"/>
</dbReference>
<dbReference type="InterPro" id="IPR006068">
    <property type="entry name" value="ATPase_P-typ_cation-transptr_C"/>
</dbReference>
<dbReference type="InterPro" id="IPR023298">
    <property type="entry name" value="ATPase_P-typ_TM_dom_sf"/>
</dbReference>
<feature type="transmembrane region" description="Helical" evidence="8">
    <location>
        <begin position="442"/>
        <end position="463"/>
    </location>
</feature>
<comment type="subcellular location">
    <subcellularLocation>
        <location evidence="1">Membrane</location>
        <topology evidence="1">Multi-pass membrane protein</topology>
    </subcellularLocation>
</comment>
<dbReference type="SUPFAM" id="SSF56784">
    <property type="entry name" value="HAD-like"/>
    <property type="match status" value="1"/>
</dbReference>